<dbReference type="GO" id="GO:0006400">
    <property type="term" value="P:tRNA modification"/>
    <property type="evidence" value="ECO:0007669"/>
    <property type="project" value="UniProtKB-UniRule"/>
</dbReference>
<evidence type="ECO:0000313" key="4">
    <source>
        <dbReference type="Proteomes" id="UP000807785"/>
    </source>
</evidence>
<dbReference type="AlphaFoldDB" id="A0A9D7HPR4"/>
<reference evidence="3" key="1">
    <citation type="submission" date="2020-10" db="EMBL/GenBank/DDBJ databases">
        <title>Connecting structure to function with the recovery of over 1000 high-quality activated sludge metagenome-assembled genomes encoding full-length rRNA genes using long-read sequencing.</title>
        <authorList>
            <person name="Singleton C.M."/>
            <person name="Petriglieri F."/>
            <person name="Kristensen J.M."/>
            <person name="Kirkegaard R.H."/>
            <person name="Michaelsen T.Y."/>
            <person name="Andersen M.H."/>
            <person name="Karst S.M."/>
            <person name="Dueholm M.S."/>
            <person name="Nielsen P.H."/>
            <person name="Albertsen M."/>
        </authorList>
    </citation>
    <scope>NUCLEOTIDE SEQUENCE</scope>
    <source>
        <strain evidence="3">Bjer_18-Q3-R1-45_BAT3C.347</strain>
    </source>
</reference>
<dbReference type="SMART" id="SM00450">
    <property type="entry name" value="RHOD"/>
    <property type="match status" value="1"/>
</dbReference>
<dbReference type="EC" id="1.14.-.-" evidence="1"/>
<dbReference type="Proteomes" id="UP000807785">
    <property type="component" value="Unassembled WGS sequence"/>
</dbReference>
<comment type="catalytic activity">
    <reaction evidence="1">
        <text>uridine(34) in tRNA + AH2 + O2 = 5-hydroxyuridine(34) in tRNA + A + H2O</text>
        <dbReference type="Rhea" id="RHEA:64224"/>
        <dbReference type="Rhea" id="RHEA-COMP:11727"/>
        <dbReference type="Rhea" id="RHEA-COMP:13381"/>
        <dbReference type="ChEBI" id="CHEBI:13193"/>
        <dbReference type="ChEBI" id="CHEBI:15377"/>
        <dbReference type="ChEBI" id="CHEBI:15379"/>
        <dbReference type="ChEBI" id="CHEBI:17499"/>
        <dbReference type="ChEBI" id="CHEBI:65315"/>
        <dbReference type="ChEBI" id="CHEBI:136877"/>
    </reaction>
</comment>
<protein>
    <recommendedName>
        <fullName evidence="1">tRNA uridine(34) hydroxylase</fullName>
        <ecNumber evidence="1">1.14.-.-</ecNumber>
    </recommendedName>
    <alternativeName>
        <fullName evidence="1">tRNA hydroxylation protein O</fullName>
    </alternativeName>
</protein>
<dbReference type="Pfam" id="PF00581">
    <property type="entry name" value="Rhodanese"/>
    <property type="match status" value="1"/>
</dbReference>
<name>A0A9D7HPR4_9PROT</name>
<dbReference type="Gene3D" id="3.40.250.10">
    <property type="entry name" value="Rhodanese-like domain"/>
    <property type="match status" value="1"/>
</dbReference>
<dbReference type="Pfam" id="PF17773">
    <property type="entry name" value="UPF0176_N"/>
    <property type="match status" value="1"/>
</dbReference>
<dbReference type="InterPro" id="IPR001763">
    <property type="entry name" value="Rhodanese-like_dom"/>
</dbReference>
<gene>
    <name evidence="1" type="primary">trhO</name>
    <name evidence="3" type="ORF">IPH26_00930</name>
</gene>
<proteinExistence type="inferred from homology"/>
<dbReference type="InterPro" id="IPR036873">
    <property type="entry name" value="Rhodanese-like_dom_sf"/>
</dbReference>
<evidence type="ECO:0000313" key="3">
    <source>
        <dbReference type="EMBL" id="MBK6971576.1"/>
    </source>
</evidence>
<dbReference type="InterPro" id="IPR040503">
    <property type="entry name" value="TRHO_N"/>
</dbReference>
<dbReference type="PROSITE" id="PS50206">
    <property type="entry name" value="RHODANESE_3"/>
    <property type="match status" value="1"/>
</dbReference>
<dbReference type="SUPFAM" id="SSF52821">
    <property type="entry name" value="Rhodanese/Cell cycle control phosphatase"/>
    <property type="match status" value="1"/>
</dbReference>
<feature type="domain" description="Rhodanese" evidence="2">
    <location>
        <begin position="124"/>
        <end position="217"/>
    </location>
</feature>
<keyword evidence="1" id="KW-0560">Oxidoreductase</keyword>
<dbReference type="InterPro" id="IPR020936">
    <property type="entry name" value="TrhO"/>
</dbReference>
<evidence type="ECO:0000259" key="2">
    <source>
        <dbReference type="PROSITE" id="PS50206"/>
    </source>
</evidence>
<dbReference type="EMBL" id="JADJEV010000001">
    <property type="protein sequence ID" value="MBK6971576.1"/>
    <property type="molecule type" value="Genomic_DNA"/>
</dbReference>
<sequence length="241" mass="26903">MARIADIAAYRFVPLDDRTLLRTRLREAAASRNLLGTILLAPEGINLFLAGEEAGVHAFVDDLRADARFAAIDVKWSGSDTVPFKRLRVRLKNEIVTLRAPDLDLAATPAPYLPAAELARWYDEGRDFVMVDTRNAWEVAEGSFDNAIDPHIASFGEFPRFLDRIEALKDKTIVTFCTGGIRCEKAAPLMKRAGFRHVHQLEGGILRYFEQNGGAHWRGNCVVFDERGALRPDLSPADQPQ</sequence>
<evidence type="ECO:0000256" key="1">
    <source>
        <dbReference type="HAMAP-Rule" id="MF_00469"/>
    </source>
</evidence>
<dbReference type="HAMAP" id="MF_00469">
    <property type="entry name" value="TrhO"/>
    <property type="match status" value="1"/>
</dbReference>
<comment type="caution">
    <text evidence="3">The sequence shown here is derived from an EMBL/GenBank/DDBJ whole genome shotgun (WGS) entry which is preliminary data.</text>
</comment>
<dbReference type="Gene3D" id="3.30.70.100">
    <property type="match status" value="1"/>
</dbReference>
<dbReference type="PANTHER" id="PTHR43268:SF3">
    <property type="entry name" value="RHODANESE-LIKE DOMAIN-CONTAINING PROTEIN 7-RELATED"/>
    <property type="match status" value="1"/>
</dbReference>
<keyword evidence="1" id="KW-0819">tRNA processing</keyword>
<dbReference type="PANTHER" id="PTHR43268">
    <property type="entry name" value="THIOSULFATE SULFURTRANSFERASE/RHODANESE-LIKE DOMAIN-CONTAINING PROTEIN 2"/>
    <property type="match status" value="1"/>
</dbReference>
<accession>A0A9D7HPR4</accession>
<comment type="function">
    <text evidence="1">Catalyzes oxygen-dependent 5-hydroxyuridine (ho5U) modification at position 34 in tRNAs.</text>
</comment>
<comment type="similarity">
    <text evidence="1">Belongs to the TrhO family.</text>
</comment>
<organism evidence="3 4">
    <name type="scientific">Candidatus Methylophosphatis roskildensis</name>
    <dbReference type="NCBI Taxonomy" id="2899263"/>
    <lineage>
        <taxon>Bacteria</taxon>
        <taxon>Pseudomonadati</taxon>
        <taxon>Pseudomonadota</taxon>
        <taxon>Betaproteobacteria</taxon>
        <taxon>Nitrosomonadales</taxon>
        <taxon>Sterolibacteriaceae</taxon>
        <taxon>Candidatus Methylophosphatis</taxon>
    </lineage>
</organism>
<dbReference type="GO" id="GO:0016705">
    <property type="term" value="F:oxidoreductase activity, acting on paired donors, with incorporation or reduction of molecular oxygen"/>
    <property type="evidence" value="ECO:0007669"/>
    <property type="project" value="UniProtKB-UniRule"/>
</dbReference>